<dbReference type="AlphaFoldDB" id="A0A5C6RU96"/>
<dbReference type="PANTHER" id="PTHR33361">
    <property type="entry name" value="GLR0591 PROTEIN"/>
    <property type="match status" value="1"/>
</dbReference>
<comment type="caution">
    <text evidence="1">The sequence shown here is derived from an EMBL/GenBank/DDBJ whole genome shotgun (WGS) entry which is preliminary data.</text>
</comment>
<dbReference type="PROSITE" id="PS51257">
    <property type="entry name" value="PROKAR_LIPOPROTEIN"/>
    <property type="match status" value="1"/>
</dbReference>
<reference evidence="1 2" key="1">
    <citation type="submission" date="2019-08" db="EMBL/GenBank/DDBJ databases">
        <title>Genome of Vicingus serpentipes NCIMB 15042.</title>
        <authorList>
            <person name="Bowman J.P."/>
        </authorList>
    </citation>
    <scope>NUCLEOTIDE SEQUENCE [LARGE SCALE GENOMIC DNA]</scope>
    <source>
        <strain evidence="1 2">NCIMB 15042</strain>
    </source>
</reference>
<gene>
    <name evidence="1" type="ORF">FRY74_04690</name>
</gene>
<evidence type="ECO:0000313" key="2">
    <source>
        <dbReference type="Proteomes" id="UP000321721"/>
    </source>
</evidence>
<dbReference type="RefSeq" id="WP_147099125.1">
    <property type="nucleotide sequence ID" value="NZ_VOOS01000002.1"/>
</dbReference>
<sequence>MKNILYIIPLAFMMACGNNEEKQVATPVSQDAEFETYKEHFIAKLWETSPGWASYAGLHEYDSIVVIPNEANQQKTVAAFKALQTELAAFDVANLNTTNVTDYYLIENQLASTLWYDSEFKSGEWNPANYGVAGSVSRLLNGRYDVLEVRLRAILARLAHTKAYYEQAQQNITTPTLEHTTLAIGQSKGGLYSFGQNLIDSVNASTLTDDEKALFMTRIEESKTALNDYIAFLENKKDMLETTGTAKSFRIGKEVFAKKFELDINSDYTAEEIYNKALKRKEELHQQMITIADTLWNTYLAATPKPEDKLKMVSALITEISKKHVARDEFIPEIRKQLPELVAFVNEKDLLTQNPDKPLVVRETPLYMRGGGAGASVSAPGPYDKDADTYYNVTPLDDYTDEQAESYLREYNHYVLQVLNIHEAIPGHYTQLVYSNESPSLIKSLLGNGAMIEGWAVYTELMMLEEGYNNSPEMWLMYSKWHLRVVCNTILDYSVHSLDMSKEDAMDLLMNQAFQEQAEADGKWKRATLSQVQLCSYFTGFTEIYDLRSELKAKQGDQFSLKKFHEEFLSYGSSPVRYIKKLMMEGK</sequence>
<proteinExistence type="predicted"/>
<dbReference type="InterPro" id="IPR010281">
    <property type="entry name" value="DUF885"/>
</dbReference>
<dbReference type="PANTHER" id="PTHR33361:SF15">
    <property type="entry name" value="DUF885 FAMILY LIPOPROTEIN"/>
    <property type="match status" value="1"/>
</dbReference>
<keyword evidence="2" id="KW-1185">Reference proteome</keyword>
<accession>A0A5C6RU96</accession>
<dbReference type="Pfam" id="PF05960">
    <property type="entry name" value="DUF885"/>
    <property type="match status" value="1"/>
</dbReference>
<evidence type="ECO:0000313" key="1">
    <source>
        <dbReference type="EMBL" id="TXB65871.1"/>
    </source>
</evidence>
<dbReference type="OrthoDB" id="9760040at2"/>
<protein>
    <submittedName>
        <fullName evidence="1">DUF885 domain-containing protein</fullName>
    </submittedName>
</protein>
<name>A0A5C6RU96_9FLAO</name>
<dbReference type="EMBL" id="VOOS01000002">
    <property type="protein sequence ID" value="TXB65871.1"/>
    <property type="molecule type" value="Genomic_DNA"/>
</dbReference>
<dbReference type="Proteomes" id="UP000321721">
    <property type="component" value="Unassembled WGS sequence"/>
</dbReference>
<organism evidence="1 2">
    <name type="scientific">Vicingus serpentipes</name>
    <dbReference type="NCBI Taxonomy" id="1926625"/>
    <lineage>
        <taxon>Bacteria</taxon>
        <taxon>Pseudomonadati</taxon>
        <taxon>Bacteroidota</taxon>
        <taxon>Flavobacteriia</taxon>
        <taxon>Flavobacteriales</taxon>
        <taxon>Vicingaceae</taxon>
        <taxon>Vicingus</taxon>
    </lineage>
</organism>